<feature type="region of interest" description="Disordered" evidence="1">
    <location>
        <begin position="521"/>
        <end position="784"/>
    </location>
</feature>
<evidence type="ECO:0000256" key="2">
    <source>
        <dbReference type="SAM" id="Phobius"/>
    </source>
</evidence>
<feature type="region of interest" description="Disordered" evidence="1">
    <location>
        <begin position="226"/>
        <end position="347"/>
    </location>
</feature>
<dbReference type="PANTHER" id="PTHR38426:SF1">
    <property type="entry name" value="MAINTENANCE OF TELOMERE CAPPING PROTEIN 4"/>
    <property type="match status" value="1"/>
</dbReference>
<protein>
    <submittedName>
        <fullName evidence="3">Uncharacterized protein</fullName>
    </submittedName>
</protein>
<feature type="compositionally biased region" description="Basic and acidic residues" evidence="1">
    <location>
        <begin position="558"/>
        <end position="581"/>
    </location>
</feature>
<feature type="transmembrane region" description="Helical" evidence="2">
    <location>
        <begin position="960"/>
        <end position="987"/>
    </location>
</feature>
<keyword evidence="2" id="KW-1133">Transmembrane helix</keyword>
<sequence>MALNLSESRRRNLGHGQLVAPSIGTRRPQPSYTFTAATLARAEKAKTYVELGAEYRRLLQNLQPLKLDSESSYTYSAFSTPGSPHVELKKIHSNTGPDPLGRAYNPLQFIRNRKLRGRERRKLDPDVIDFEDVDRVRMWVDTVEEATAQQKYRQDDKVLLPPFTPDPMLRSSHEQHNGDTKRPSILLGKQKRPRMDWFTLPSEWIADAVWLEQDGHKYLIEDRNGNRIFPRPRSSMANPRLSRDQARPSLDKRRTSTAGSTTAGGYFSEPRTNYSSEAESHRGRKKRHFLHNKEDSPERGKRLGWISRGRSSSSSGLSSSDDDVSERRKKLDRRLSTQDENTGPLERHMKALLEDDTRVENGLSPILSSPEKYWGAGQSKAPMRRVMSETESDVDGGSNKAAAKRATKRLTLLADRSPESRPSLDGLDSSAPNTPLSKTFSFGASSPPSRVASPDRKSRRSKLPFFRSEASVKGPKVDATDFAIDPVNHKQGSGESFDPSRLSIDQPMRSNSLVRPALLRSHKTTDSLSSLASIQEGKVSRDRKEGKEKEPSSAVTRFFKDVGREGSKARKFIFKKDKPPEEVDETSSSDDGERSSTTDAEDNMSKSVVRRRPKPLSRTGTDTGLSDTSDVSERRPKYHAELPTFKSAATQDQKRDPSSAPSEGRRGRRRPARFDRLAPPRLDTNLSRSSSPGVVQLHPADDVARAHSEGPDSRSRSPSAVRRRMTKLLEIPGGVGRGGPPASQLSRFPAERKLSGPTPTRPSPQRHWSISDQETQRRASTHRISPASTIAATRTDIMRIQALLLCSGIKAAELARRAHTVRDHPAPFLTRAAETAQANDPSNADIAKHTALVPTVARKEEHVLAARILASDLEASSQALVKAMDAFRTQRVRAMHQRCEALRIELGDRLTPRTHACADDADAFTREVTSGATLAVKAVADRVDAMGRARRRRMRWLRRFGWMMLEWCVLGVMWWVWLVVVIVRFGLGCVRGVVRGVRWFLWLD</sequence>
<feature type="compositionally biased region" description="Basic and acidic residues" evidence="1">
    <location>
        <begin position="631"/>
        <end position="640"/>
    </location>
</feature>
<feature type="compositionally biased region" description="Basic and acidic residues" evidence="1">
    <location>
        <begin position="291"/>
        <end position="301"/>
    </location>
</feature>
<reference evidence="3 4" key="1">
    <citation type="submission" date="2024-02" db="EMBL/GenBank/DDBJ databases">
        <title>De novo assembly and annotation of 12 fungi associated with fruit tree decline syndrome in Ontario, Canada.</title>
        <authorList>
            <person name="Sulman M."/>
            <person name="Ellouze W."/>
            <person name="Ilyukhin E."/>
        </authorList>
    </citation>
    <scope>NUCLEOTIDE SEQUENCE [LARGE SCALE GENOMIC DNA]</scope>
    <source>
        <strain evidence="3 4">M1-105</strain>
    </source>
</reference>
<accession>A0ABR3SPB1</accession>
<evidence type="ECO:0000313" key="3">
    <source>
        <dbReference type="EMBL" id="KAL1625097.1"/>
    </source>
</evidence>
<feature type="compositionally biased region" description="Basic and acidic residues" evidence="1">
    <location>
        <begin position="699"/>
        <end position="715"/>
    </location>
</feature>
<organism evidence="3 4">
    <name type="scientific">Neofusicoccum ribis</name>
    <dbReference type="NCBI Taxonomy" id="45134"/>
    <lineage>
        <taxon>Eukaryota</taxon>
        <taxon>Fungi</taxon>
        <taxon>Dikarya</taxon>
        <taxon>Ascomycota</taxon>
        <taxon>Pezizomycotina</taxon>
        <taxon>Dothideomycetes</taxon>
        <taxon>Dothideomycetes incertae sedis</taxon>
        <taxon>Botryosphaeriales</taxon>
        <taxon>Botryosphaeriaceae</taxon>
        <taxon>Neofusicoccum</taxon>
    </lineage>
</organism>
<dbReference type="Proteomes" id="UP001521116">
    <property type="component" value="Unassembled WGS sequence"/>
</dbReference>
<keyword evidence="2" id="KW-0472">Membrane</keyword>
<evidence type="ECO:0000313" key="4">
    <source>
        <dbReference type="Proteomes" id="UP001521116"/>
    </source>
</evidence>
<feature type="compositionally biased region" description="Low complexity" evidence="1">
    <location>
        <begin position="256"/>
        <end position="265"/>
    </location>
</feature>
<proteinExistence type="predicted"/>
<feature type="region of interest" description="Disordered" evidence="1">
    <location>
        <begin position="165"/>
        <end position="188"/>
    </location>
</feature>
<feature type="compositionally biased region" description="Basic and acidic residues" evidence="1">
    <location>
        <begin position="171"/>
        <end position="182"/>
    </location>
</feature>
<feature type="compositionally biased region" description="Basic and acidic residues" evidence="1">
    <location>
        <begin position="538"/>
        <end position="551"/>
    </location>
</feature>
<name>A0ABR3SPB1_9PEZI</name>
<feature type="region of interest" description="Disordered" evidence="1">
    <location>
        <begin position="370"/>
        <end position="509"/>
    </location>
</feature>
<dbReference type="PANTHER" id="PTHR38426">
    <property type="entry name" value="MAINTENANCE OF TELOMERE CAPPING PROTEIN 4"/>
    <property type="match status" value="1"/>
</dbReference>
<comment type="caution">
    <text evidence="3">The sequence shown here is derived from an EMBL/GenBank/DDBJ whole genome shotgun (WGS) entry which is preliminary data.</text>
</comment>
<evidence type="ECO:0000256" key="1">
    <source>
        <dbReference type="SAM" id="MobiDB-lite"/>
    </source>
</evidence>
<keyword evidence="4" id="KW-1185">Reference proteome</keyword>
<feature type="compositionally biased region" description="Basic and acidic residues" evidence="1">
    <location>
        <begin position="241"/>
        <end position="254"/>
    </location>
</feature>
<gene>
    <name evidence="3" type="ORF">SLS56_007524</name>
</gene>
<dbReference type="InterPro" id="IPR038769">
    <property type="entry name" value="MTC4"/>
</dbReference>
<dbReference type="EMBL" id="JAJVDC020000099">
    <property type="protein sequence ID" value="KAL1625097.1"/>
    <property type="molecule type" value="Genomic_DNA"/>
</dbReference>
<feature type="compositionally biased region" description="Polar residues" evidence="1">
    <location>
        <begin position="430"/>
        <end position="448"/>
    </location>
</feature>
<keyword evidence="2" id="KW-0812">Transmembrane</keyword>
<feature type="compositionally biased region" description="Low complexity" evidence="1">
    <location>
        <begin position="307"/>
        <end position="319"/>
    </location>
</feature>
<feature type="compositionally biased region" description="Polar residues" evidence="1">
    <location>
        <begin position="684"/>
        <end position="693"/>
    </location>
</feature>
<feature type="compositionally biased region" description="Low complexity" evidence="1">
    <location>
        <begin position="617"/>
        <end position="629"/>
    </location>
</feature>